<keyword evidence="2" id="KW-1185">Reference proteome</keyword>
<organism evidence="1 2">
    <name type="scientific">Kiloniella spongiae</name>
    <dbReference type="NCBI Taxonomy" id="1489064"/>
    <lineage>
        <taxon>Bacteria</taxon>
        <taxon>Pseudomonadati</taxon>
        <taxon>Pseudomonadota</taxon>
        <taxon>Alphaproteobacteria</taxon>
        <taxon>Rhodospirillales</taxon>
        <taxon>Kiloniellaceae</taxon>
        <taxon>Kiloniella</taxon>
    </lineage>
</organism>
<dbReference type="AlphaFoldDB" id="A0A0H2MD14"/>
<dbReference type="EMBL" id="LAQL01000008">
    <property type="protein sequence ID" value="KLN60263.1"/>
    <property type="molecule type" value="Genomic_DNA"/>
</dbReference>
<name>A0A0H2MD14_9PROT</name>
<evidence type="ECO:0000313" key="1">
    <source>
        <dbReference type="EMBL" id="KLN60263.1"/>
    </source>
</evidence>
<dbReference type="Proteomes" id="UP000035444">
    <property type="component" value="Unassembled WGS sequence"/>
</dbReference>
<sequence>MFAEDSCCSTESLWARAEEVVREDYLELNMLMQKLGSSKPILTWDPCPENLPGEQLEDFFFWWNKARGKGFAASPDAVDPLKLRSILGYLAVLDVIDDGEDFRYRLYGSAIMNEPGKDLTGLLLSDIWTPLRTFFAVTYRAVVQRKEPLYTQHVPHHSLKMQTWDRLILPLSDHDKVERLIVAIVPNYSDDVSTAGDQ</sequence>
<comment type="caution">
    <text evidence="1">The sequence shown here is derived from an EMBL/GenBank/DDBJ whole genome shotgun (WGS) entry which is preliminary data.</text>
</comment>
<reference evidence="1 2" key="1">
    <citation type="submission" date="2015-03" db="EMBL/GenBank/DDBJ databases">
        <title>Genome Sequence of Kiloniella spongiae MEBiC09566, isolated from a marine sponge.</title>
        <authorList>
            <person name="Shao Z."/>
            <person name="Wang L."/>
            <person name="Li X."/>
        </authorList>
    </citation>
    <scope>NUCLEOTIDE SEQUENCE [LARGE SCALE GENOMIC DNA]</scope>
    <source>
        <strain evidence="1 2">MEBiC09566</strain>
    </source>
</reference>
<evidence type="ECO:0000313" key="2">
    <source>
        <dbReference type="Proteomes" id="UP000035444"/>
    </source>
</evidence>
<evidence type="ECO:0008006" key="3">
    <source>
        <dbReference type="Google" id="ProtNLM"/>
    </source>
</evidence>
<gene>
    <name evidence="1" type="ORF">WH96_13880</name>
</gene>
<dbReference type="RefSeq" id="WP_047764794.1">
    <property type="nucleotide sequence ID" value="NZ_LAQL01000008.1"/>
</dbReference>
<dbReference type="InterPro" id="IPR009922">
    <property type="entry name" value="DUF1457"/>
</dbReference>
<protein>
    <recommendedName>
        <fullName evidence="3">PAS domain-containing protein</fullName>
    </recommendedName>
</protein>
<dbReference type="STRING" id="1489064.WH96_13880"/>
<dbReference type="OrthoDB" id="8478830at2"/>
<accession>A0A0H2MD14</accession>
<proteinExistence type="predicted"/>
<dbReference type="Pfam" id="PF07310">
    <property type="entry name" value="PAS_5"/>
    <property type="match status" value="1"/>
</dbReference>